<keyword evidence="1" id="KW-0732">Signal</keyword>
<comment type="caution">
    <text evidence="2">The sequence shown here is derived from an EMBL/GenBank/DDBJ whole genome shotgun (WGS) entry which is preliminary data.</text>
</comment>
<feature type="signal peptide" evidence="1">
    <location>
        <begin position="1"/>
        <end position="20"/>
    </location>
</feature>
<protein>
    <submittedName>
        <fullName evidence="2">Uncharacterized protein</fullName>
    </submittedName>
</protein>
<dbReference type="SUPFAM" id="SSF82185">
    <property type="entry name" value="Histone H3 K4-specific methyltransferase SET7/9 N-terminal domain"/>
    <property type="match status" value="1"/>
</dbReference>
<reference evidence="2 3" key="1">
    <citation type="submission" date="2007-01" db="EMBL/GenBank/DDBJ databases">
        <authorList>
            <person name="Haygood M."/>
            <person name="Podell S."/>
            <person name="Anderson C."/>
            <person name="Hopkinson B."/>
            <person name="Roe K."/>
            <person name="Barbeau K."/>
            <person name="Gaasterland T."/>
            <person name="Ferriera S."/>
            <person name="Johnson J."/>
            <person name="Kravitz S."/>
            <person name="Beeson K."/>
            <person name="Sutton G."/>
            <person name="Rogers Y.-H."/>
            <person name="Friedman R."/>
            <person name="Frazier M."/>
            <person name="Venter J.C."/>
        </authorList>
    </citation>
    <scope>NUCLEOTIDE SEQUENCE [LARGE SCALE GENOMIC DNA]</scope>
    <source>
        <strain evidence="2 3">ATCC 23134</strain>
    </source>
</reference>
<evidence type="ECO:0000313" key="3">
    <source>
        <dbReference type="Proteomes" id="UP000004095"/>
    </source>
</evidence>
<dbReference type="RefSeq" id="WP_002695410.1">
    <property type="nucleotide sequence ID" value="NZ_AAWS01000007.1"/>
</dbReference>
<evidence type="ECO:0000313" key="2">
    <source>
        <dbReference type="EMBL" id="EAY30401.1"/>
    </source>
</evidence>
<sequence length="141" mass="16353">MQKFLYTTLFLCLYTLAAISQNTLQSVKAPNKIDANGLRQGRWLVPNDKYEQQKQNKAHATYYRLMTFLDSKPVGKMVDFYKSGQAKMVIDSIIDWGQQKFHGKIMFYHPDGKKERVHEYKMGQLITTVYYNLDGTQASPS</sequence>
<gene>
    <name evidence="2" type="ORF">M23134_08230</name>
</gene>
<accession>A1ZHD2</accession>
<dbReference type="AlphaFoldDB" id="A1ZHD2"/>
<organism evidence="2 3">
    <name type="scientific">Microscilla marina ATCC 23134</name>
    <dbReference type="NCBI Taxonomy" id="313606"/>
    <lineage>
        <taxon>Bacteria</taxon>
        <taxon>Pseudomonadati</taxon>
        <taxon>Bacteroidota</taxon>
        <taxon>Cytophagia</taxon>
        <taxon>Cytophagales</taxon>
        <taxon>Microscillaceae</taxon>
        <taxon>Microscilla</taxon>
    </lineage>
</organism>
<proteinExistence type="predicted"/>
<evidence type="ECO:0000256" key="1">
    <source>
        <dbReference type="SAM" id="SignalP"/>
    </source>
</evidence>
<keyword evidence="3" id="KW-1185">Reference proteome</keyword>
<name>A1ZHD2_MICM2</name>
<feature type="chain" id="PRO_5002642187" evidence="1">
    <location>
        <begin position="21"/>
        <end position="141"/>
    </location>
</feature>
<dbReference type="Gene3D" id="2.20.110.10">
    <property type="entry name" value="Histone H3 K4-specific methyltransferase SET7/9 N-terminal domain"/>
    <property type="match status" value="1"/>
</dbReference>
<dbReference type="OrthoDB" id="830908at2"/>
<dbReference type="Proteomes" id="UP000004095">
    <property type="component" value="Unassembled WGS sequence"/>
</dbReference>
<dbReference type="EMBL" id="AAWS01000007">
    <property type="protein sequence ID" value="EAY30401.1"/>
    <property type="molecule type" value="Genomic_DNA"/>
</dbReference>